<evidence type="ECO:0000313" key="3">
    <source>
        <dbReference type="Proteomes" id="UP000244943"/>
    </source>
</evidence>
<keyword evidence="1" id="KW-1133">Transmembrane helix</keyword>
<dbReference type="EMBL" id="LS398552">
    <property type="protein sequence ID" value="SPR06381.1"/>
    <property type="molecule type" value="Genomic_DNA"/>
</dbReference>
<organism evidence="2 3">
    <name type="scientific">Orientia tsutsugamushi</name>
    <name type="common">Rickettsia tsutsugamushi</name>
    <dbReference type="NCBI Taxonomy" id="784"/>
    <lineage>
        <taxon>Bacteria</taxon>
        <taxon>Pseudomonadati</taxon>
        <taxon>Pseudomonadota</taxon>
        <taxon>Alphaproteobacteria</taxon>
        <taxon>Rickettsiales</taxon>
        <taxon>Rickettsiaceae</taxon>
        <taxon>Rickettsieae</taxon>
        <taxon>Orientia</taxon>
    </lineage>
</organism>
<name>A0A2U3QZI2_ORITS</name>
<evidence type="ECO:0000313" key="2">
    <source>
        <dbReference type="EMBL" id="SPR06381.1"/>
    </source>
</evidence>
<sequence>MLSFYILDLLTPSRSALSHLYALLYCVTSSFSLSIEIFVGAMFQFFNGDVFLLHTNTVFFSITKCFDVNSKLTFSLDFIVSTFFQKSIEHVILINFSITS</sequence>
<protein>
    <submittedName>
        <fullName evidence="2">Uncharacterized protein</fullName>
    </submittedName>
</protein>
<keyword evidence="1" id="KW-0812">Transmembrane</keyword>
<evidence type="ECO:0000256" key="1">
    <source>
        <dbReference type="SAM" id="Phobius"/>
    </source>
</evidence>
<gene>
    <name evidence="2" type="ORF">UT76HP_00908</name>
</gene>
<keyword evidence="1" id="KW-0472">Membrane</keyword>
<proteinExistence type="predicted"/>
<dbReference type="AlphaFoldDB" id="A0A2U3QZI2"/>
<feature type="transmembrane region" description="Helical" evidence="1">
    <location>
        <begin position="20"/>
        <end position="43"/>
    </location>
</feature>
<reference evidence="3" key="1">
    <citation type="submission" date="2018-03" db="EMBL/GenBank/DDBJ databases">
        <authorList>
            <person name="Batty M. E."/>
            <person name="Batty M E."/>
        </authorList>
    </citation>
    <scope>NUCLEOTIDE SEQUENCE [LARGE SCALE GENOMIC DNA]</scope>
</reference>
<accession>A0A2U3QZI2</accession>
<dbReference type="Proteomes" id="UP000244943">
    <property type="component" value="Chromosome I"/>
</dbReference>